<keyword evidence="2" id="KW-1185">Reference proteome</keyword>
<gene>
    <name evidence="1" type="ORF">PROFUN_13375</name>
</gene>
<dbReference type="AlphaFoldDB" id="A0A2P6MZQ0"/>
<dbReference type="EMBL" id="MDYQ01000275">
    <property type="protein sequence ID" value="PRP77189.1"/>
    <property type="molecule type" value="Genomic_DNA"/>
</dbReference>
<reference evidence="1 2" key="1">
    <citation type="journal article" date="2018" name="Genome Biol. Evol.">
        <title>Multiple Roots of Fruiting Body Formation in Amoebozoa.</title>
        <authorList>
            <person name="Hillmann F."/>
            <person name="Forbes G."/>
            <person name="Novohradska S."/>
            <person name="Ferling I."/>
            <person name="Riege K."/>
            <person name="Groth M."/>
            <person name="Westermann M."/>
            <person name="Marz M."/>
            <person name="Spaller T."/>
            <person name="Winckler T."/>
            <person name="Schaap P."/>
            <person name="Glockner G."/>
        </authorList>
    </citation>
    <scope>NUCLEOTIDE SEQUENCE [LARGE SCALE GENOMIC DNA]</scope>
    <source>
        <strain evidence="1 2">Jena</strain>
    </source>
</reference>
<accession>A0A2P6MZQ0</accession>
<evidence type="ECO:0000313" key="2">
    <source>
        <dbReference type="Proteomes" id="UP000241769"/>
    </source>
</evidence>
<comment type="caution">
    <text evidence="1">The sequence shown here is derived from an EMBL/GenBank/DDBJ whole genome shotgun (WGS) entry which is preliminary data.</text>
</comment>
<organism evidence="1 2">
    <name type="scientific">Planoprotostelium fungivorum</name>
    <dbReference type="NCBI Taxonomy" id="1890364"/>
    <lineage>
        <taxon>Eukaryota</taxon>
        <taxon>Amoebozoa</taxon>
        <taxon>Evosea</taxon>
        <taxon>Variosea</taxon>
        <taxon>Cavosteliida</taxon>
        <taxon>Cavosteliaceae</taxon>
        <taxon>Planoprotostelium</taxon>
    </lineage>
</organism>
<proteinExistence type="predicted"/>
<sequence length="92" mass="10634">MSPLTCPHLSQIEGKWLLASKFQSLSAFLRKFALMLELHRTPPVLLCAIKPHLLRLLGFKTRLIKICYQMKDVAEKQTNRRGEDSDAREAKR</sequence>
<dbReference type="Proteomes" id="UP000241769">
    <property type="component" value="Unassembled WGS sequence"/>
</dbReference>
<dbReference type="InParanoid" id="A0A2P6MZQ0"/>
<name>A0A2P6MZQ0_9EUKA</name>
<evidence type="ECO:0000313" key="1">
    <source>
        <dbReference type="EMBL" id="PRP77189.1"/>
    </source>
</evidence>
<protein>
    <submittedName>
        <fullName evidence="1">Uncharacterized protein</fullName>
    </submittedName>
</protein>